<dbReference type="InterPro" id="IPR006426">
    <property type="entry name" value="Asn_synth_AEB"/>
</dbReference>
<evidence type="ECO:0000313" key="12">
    <source>
        <dbReference type="EMBL" id="WXX24386.1"/>
    </source>
</evidence>
<comment type="catalytic activity">
    <reaction evidence="7">
        <text>L-aspartate + L-glutamine + ATP + H2O = L-asparagine + L-glutamate + AMP + diphosphate + H(+)</text>
        <dbReference type="Rhea" id="RHEA:12228"/>
        <dbReference type="ChEBI" id="CHEBI:15377"/>
        <dbReference type="ChEBI" id="CHEBI:15378"/>
        <dbReference type="ChEBI" id="CHEBI:29985"/>
        <dbReference type="ChEBI" id="CHEBI:29991"/>
        <dbReference type="ChEBI" id="CHEBI:30616"/>
        <dbReference type="ChEBI" id="CHEBI:33019"/>
        <dbReference type="ChEBI" id="CHEBI:58048"/>
        <dbReference type="ChEBI" id="CHEBI:58359"/>
        <dbReference type="ChEBI" id="CHEBI:456215"/>
        <dbReference type="EC" id="6.3.5.4"/>
    </reaction>
</comment>
<evidence type="ECO:0000256" key="10">
    <source>
        <dbReference type="PIRSR" id="PIRSR001589-3"/>
    </source>
</evidence>
<dbReference type="GO" id="GO:0005829">
    <property type="term" value="C:cytosol"/>
    <property type="evidence" value="ECO:0007669"/>
    <property type="project" value="TreeGrafter"/>
</dbReference>
<evidence type="ECO:0000256" key="8">
    <source>
        <dbReference type="PIRSR" id="PIRSR001589-1"/>
    </source>
</evidence>
<feature type="binding site" evidence="9">
    <location>
        <position position="107"/>
    </location>
    <ligand>
        <name>L-glutamine</name>
        <dbReference type="ChEBI" id="CHEBI:58359"/>
    </ligand>
</feature>
<keyword evidence="13" id="KW-1185">Reference proteome</keyword>
<dbReference type="Proteomes" id="UP000829560">
    <property type="component" value="Chromosome"/>
</dbReference>
<evidence type="ECO:0000256" key="1">
    <source>
        <dbReference type="ARBA" id="ARBA00005187"/>
    </source>
</evidence>
<dbReference type="CDD" id="cd01991">
    <property type="entry name" value="Asn_synthase_B_C"/>
    <property type="match status" value="1"/>
</dbReference>
<dbReference type="InterPro" id="IPR014729">
    <property type="entry name" value="Rossmann-like_a/b/a_fold"/>
</dbReference>
<dbReference type="Gene3D" id="3.40.50.620">
    <property type="entry name" value="HUPs"/>
    <property type="match status" value="2"/>
</dbReference>
<dbReference type="InterPro" id="IPR051786">
    <property type="entry name" value="ASN_synthetase/amidase"/>
</dbReference>
<dbReference type="EMBL" id="CP093310">
    <property type="protein sequence ID" value="WXX24386.1"/>
    <property type="molecule type" value="Genomic_DNA"/>
</dbReference>
<evidence type="ECO:0000259" key="11">
    <source>
        <dbReference type="PROSITE" id="PS51278"/>
    </source>
</evidence>
<evidence type="ECO:0000256" key="9">
    <source>
        <dbReference type="PIRSR" id="PIRSR001589-2"/>
    </source>
</evidence>
<dbReference type="AlphaFoldDB" id="A0AAU6PVF0"/>
<evidence type="ECO:0000256" key="7">
    <source>
        <dbReference type="ARBA" id="ARBA00048741"/>
    </source>
</evidence>
<dbReference type="InterPro" id="IPR017932">
    <property type="entry name" value="GATase_2_dom"/>
</dbReference>
<dbReference type="GO" id="GO:0005524">
    <property type="term" value="F:ATP binding"/>
    <property type="evidence" value="ECO:0007669"/>
    <property type="project" value="UniProtKB-KW"/>
</dbReference>
<proteinExistence type="inferred from homology"/>
<evidence type="ECO:0000256" key="3">
    <source>
        <dbReference type="ARBA" id="ARBA00012737"/>
    </source>
</evidence>
<keyword evidence="8" id="KW-0061">Asparagine biosynthesis</keyword>
<feature type="site" description="Important for beta-aspartyl-AMP intermediate formation" evidence="10">
    <location>
        <position position="379"/>
    </location>
</feature>
<feature type="binding site" evidence="9">
    <location>
        <begin position="377"/>
        <end position="378"/>
    </location>
    <ligand>
        <name>ATP</name>
        <dbReference type="ChEBI" id="CHEBI:30616"/>
    </ligand>
</feature>
<keyword evidence="12" id="KW-0436">Ligase</keyword>
<dbReference type="PANTHER" id="PTHR43284">
    <property type="entry name" value="ASPARAGINE SYNTHETASE (GLUTAMINE-HYDROLYZING)"/>
    <property type="match status" value="1"/>
</dbReference>
<feature type="domain" description="Glutamine amidotransferase type-2" evidence="11">
    <location>
        <begin position="2"/>
        <end position="221"/>
    </location>
</feature>
<evidence type="ECO:0000256" key="6">
    <source>
        <dbReference type="ARBA" id="ARBA00022962"/>
    </source>
</evidence>
<dbReference type="CDD" id="cd00712">
    <property type="entry name" value="AsnB"/>
    <property type="match status" value="1"/>
</dbReference>
<keyword evidence="5 9" id="KW-0067">ATP-binding</keyword>
<comment type="similarity">
    <text evidence="2">Belongs to the asparagine synthetase family.</text>
</comment>
<dbReference type="SUPFAM" id="SSF56235">
    <property type="entry name" value="N-terminal nucleophile aminohydrolases (Ntn hydrolases)"/>
    <property type="match status" value="1"/>
</dbReference>
<dbReference type="GO" id="GO:0006529">
    <property type="term" value="P:asparagine biosynthetic process"/>
    <property type="evidence" value="ECO:0007669"/>
    <property type="project" value="UniProtKB-KW"/>
</dbReference>
<feature type="binding site" evidence="9">
    <location>
        <position position="304"/>
    </location>
    <ligand>
        <name>ATP</name>
        <dbReference type="ChEBI" id="CHEBI:30616"/>
    </ligand>
</feature>
<evidence type="ECO:0000313" key="13">
    <source>
        <dbReference type="Proteomes" id="UP000829560"/>
    </source>
</evidence>
<gene>
    <name evidence="12" type="primary">asnB</name>
    <name evidence="12" type="ORF">MN210_17645</name>
</gene>
<evidence type="ECO:0000256" key="2">
    <source>
        <dbReference type="ARBA" id="ARBA00005752"/>
    </source>
</evidence>
<keyword evidence="8" id="KW-0028">Amino-acid biosynthesis</keyword>
<dbReference type="InterPro" id="IPR001962">
    <property type="entry name" value="Asn_synthase"/>
</dbReference>
<evidence type="ECO:0000256" key="4">
    <source>
        <dbReference type="ARBA" id="ARBA00022741"/>
    </source>
</evidence>
<evidence type="ECO:0000256" key="5">
    <source>
        <dbReference type="ARBA" id="ARBA00022840"/>
    </source>
</evidence>
<dbReference type="NCBIfam" id="TIGR01536">
    <property type="entry name" value="asn_synth_AEB"/>
    <property type="match status" value="1"/>
</dbReference>
<organism evidence="12 13">
    <name type="scientific">Psychrobacter raelei</name>
    <dbReference type="NCBI Taxonomy" id="2565531"/>
    <lineage>
        <taxon>Bacteria</taxon>
        <taxon>Pseudomonadati</taxon>
        <taxon>Pseudomonadota</taxon>
        <taxon>Gammaproteobacteria</taxon>
        <taxon>Moraxellales</taxon>
        <taxon>Moraxellaceae</taxon>
        <taxon>Psychrobacter</taxon>
    </lineage>
</organism>
<dbReference type="KEGG" id="prae:MN210_17645"/>
<dbReference type="SUPFAM" id="SSF52402">
    <property type="entry name" value="Adenine nucleotide alpha hydrolases-like"/>
    <property type="match status" value="1"/>
</dbReference>
<sequence>MCGLTGFLKGASFSMREDSLVILKTMTDSIVHRGPDSEGHWIDKDNEIALGHRRLSILDLSDAGHQPMQSDDNRYVITFNGEIYNHLEIRSEIESKFSGIYWNGHSDTETLLKSIEVFGWEGTLTKLIGMFAIALWDKKKSALYLARDRFGEKPLYYGWQGDTLLFGSELKPLTLHPAFEKKLNKGAIGLLLKHGYIPTPHSIWDNIFKLPAAHYLIITGGDTSPKPICYWSFKDLVEKSDSNKLDIGDDSAVENLENLLTESIKRQMISDVPLGALLSGGVDSSLVAALMQDISDIPIKTFSIGFEDPKFDESKHAEAVADHLGTDHTTLIMGPGDLLDLVPEIAKIYDEPFADSSQLPTTIVSRLAKQHVTVALSGDAGDETFGGYSRYYLIQKLWKNLDKLPHPLRNKLSTLLTTITPEQSNLLLGWLFSRVKQAALPDKLYKLGERLENVDSFESLYLAYVSEINNPTKLVKGLDSLPQYLLGSINEWPELNNPIEKLMALDTLTYLTDDILVKVDRAAMSASLELRAPFLDHNLVKYAWQLPFEFKYRDGQTKWILRQVLYKHVPKELIERPKQGFGVPLNDWLRGPLKDWAEDLLSVQFLEEQNIFHTDEIRNMWRHHLSGTRHYGARLWSILMFQAWYKENFELNKTP</sequence>
<dbReference type="Pfam" id="PF00733">
    <property type="entry name" value="Asn_synthase"/>
    <property type="match status" value="1"/>
</dbReference>
<dbReference type="PANTHER" id="PTHR43284:SF1">
    <property type="entry name" value="ASPARAGINE SYNTHETASE"/>
    <property type="match status" value="1"/>
</dbReference>
<protein>
    <recommendedName>
        <fullName evidence="3">asparagine synthase (glutamine-hydrolyzing)</fullName>
        <ecNumber evidence="3">6.3.5.4</ecNumber>
    </recommendedName>
</protein>
<dbReference type="InterPro" id="IPR029055">
    <property type="entry name" value="Ntn_hydrolases_N"/>
</dbReference>
<dbReference type="PIRSF" id="PIRSF001589">
    <property type="entry name" value="Asn_synthetase_glu-h"/>
    <property type="match status" value="1"/>
</dbReference>
<name>A0AAU6PVF0_9GAMM</name>
<comment type="pathway">
    <text evidence="1">Amino-acid biosynthesis; L-asparagine biosynthesis; L-asparagine from L-aspartate (L-Gln route): step 1/1.</text>
</comment>
<feature type="binding site" evidence="9">
    <location>
        <position position="277"/>
    </location>
    <ligand>
        <name>ATP</name>
        <dbReference type="ChEBI" id="CHEBI:30616"/>
    </ligand>
</feature>
<keyword evidence="4 9" id="KW-0547">Nucleotide-binding</keyword>
<accession>A0AAU6PVF0</accession>
<dbReference type="Gene3D" id="3.60.20.10">
    <property type="entry name" value="Glutamine Phosphoribosylpyrophosphate, subunit 1, domain 1"/>
    <property type="match status" value="1"/>
</dbReference>
<keyword evidence="6 8" id="KW-0315">Glutamine amidotransferase</keyword>
<dbReference type="GO" id="GO:0004066">
    <property type="term" value="F:asparagine synthase (glutamine-hydrolyzing) activity"/>
    <property type="evidence" value="ECO:0007669"/>
    <property type="project" value="UniProtKB-EC"/>
</dbReference>
<reference evidence="12" key="1">
    <citation type="submission" date="2024-03" db="EMBL/GenBank/DDBJ databases">
        <title>Psychrobacter raelis sp. nov. isolated from a dog with peritonitis.</title>
        <authorList>
            <person name="Schiavone A."/>
            <person name="Manzulli V."/>
            <person name="Camarda A."/>
            <person name="Cafiero M.A."/>
            <person name="Vasco I."/>
            <person name="Marino L."/>
            <person name="Pennuzzi G."/>
            <person name="Serrecchia L."/>
            <person name="Galante D."/>
            <person name="Pugliese N."/>
        </authorList>
    </citation>
    <scope>NUCLEOTIDE SEQUENCE</scope>
    <source>
        <strain evidence="12">PraFG1</strain>
    </source>
</reference>
<dbReference type="RefSeq" id="WP_338412420.1">
    <property type="nucleotide sequence ID" value="NZ_CP093310.2"/>
</dbReference>
<dbReference type="Pfam" id="PF13522">
    <property type="entry name" value="GATase_6"/>
    <property type="match status" value="1"/>
</dbReference>
<dbReference type="PROSITE" id="PS51278">
    <property type="entry name" value="GATASE_TYPE_2"/>
    <property type="match status" value="1"/>
</dbReference>
<dbReference type="EC" id="6.3.5.4" evidence="3"/>
<dbReference type="InterPro" id="IPR033738">
    <property type="entry name" value="AsnB_N"/>
</dbReference>
<feature type="active site" description="For GATase activity" evidence="8">
    <location>
        <position position="2"/>
    </location>
</feature>